<accession>A0AAW0DEY3</accession>
<protein>
    <submittedName>
        <fullName evidence="1">Uncharacterized protein</fullName>
    </submittedName>
</protein>
<dbReference type="EMBL" id="JAYKXP010000013">
    <property type="protein sequence ID" value="KAK7051291.1"/>
    <property type="molecule type" value="Genomic_DNA"/>
</dbReference>
<name>A0AAW0DEY3_9AGAR</name>
<reference evidence="1 2" key="1">
    <citation type="submission" date="2024-01" db="EMBL/GenBank/DDBJ databases">
        <title>A draft genome for a cacao thread blight-causing isolate of Paramarasmius palmivorus.</title>
        <authorList>
            <person name="Baruah I.K."/>
            <person name="Bukari Y."/>
            <person name="Amoako-Attah I."/>
            <person name="Meinhardt L.W."/>
            <person name="Bailey B.A."/>
            <person name="Cohen S.P."/>
        </authorList>
    </citation>
    <scope>NUCLEOTIDE SEQUENCE [LARGE SCALE GENOMIC DNA]</scope>
    <source>
        <strain evidence="1 2">GH-12</strain>
    </source>
</reference>
<evidence type="ECO:0000313" key="1">
    <source>
        <dbReference type="EMBL" id="KAK7051291.1"/>
    </source>
</evidence>
<gene>
    <name evidence="1" type="ORF">VNI00_004791</name>
</gene>
<dbReference type="Proteomes" id="UP001383192">
    <property type="component" value="Unassembled WGS sequence"/>
</dbReference>
<comment type="caution">
    <text evidence="1">The sequence shown here is derived from an EMBL/GenBank/DDBJ whole genome shotgun (WGS) entry which is preliminary data.</text>
</comment>
<keyword evidence="2" id="KW-1185">Reference proteome</keyword>
<sequence length="302" mass="34068">MDNYDEQNARTELESWIKERSVAEHSKPNISQLLQDTANLQTMQCGIPCVWRLVTPGSEPEEIVFKLQGIIICSELPPFTKRLGRKTNLGFLRQGVTLTGLGLAEFDDALSGVRIGDLLLKRNVPVQGLETLNCFGEHRGLPTITISNRYFTPRRLAKGEAPIEISSDVDPSRILQNGPSDYVHIRENVVEYERARGVDKKDLRFDPVSPAVFRLGDIVEIQFTLLTIRPAHSLHKTVPILRAITLLDDKFSKQVDMKAICDIMSNRKRPSSTIAVKRRAGNWDEAEGTTAKRLRKMEISEH</sequence>
<dbReference type="AlphaFoldDB" id="A0AAW0DEY3"/>
<organism evidence="1 2">
    <name type="scientific">Paramarasmius palmivorus</name>
    <dbReference type="NCBI Taxonomy" id="297713"/>
    <lineage>
        <taxon>Eukaryota</taxon>
        <taxon>Fungi</taxon>
        <taxon>Dikarya</taxon>
        <taxon>Basidiomycota</taxon>
        <taxon>Agaricomycotina</taxon>
        <taxon>Agaricomycetes</taxon>
        <taxon>Agaricomycetidae</taxon>
        <taxon>Agaricales</taxon>
        <taxon>Marasmiineae</taxon>
        <taxon>Marasmiaceae</taxon>
        <taxon>Paramarasmius</taxon>
    </lineage>
</organism>
<evidence type="ECO:0000313" key="2">
    <source>
        <dbReference type="Proteomes" id="UP001383192"/>
    </source>
</evidence>
<proteinExistence type="predicted"/>